<keyword evidence="4" id="KW-1133">Transmembrane helix</keyword>
<keyword evidence="1" id="KW-0325">Glycoprotein</keyword>
<reference evidence="7" key="1">
    <citation type="journal article" date="2023" name="Front. Mar. Sci.">
        <title>A new Merluccius polli reference genome to investigate the effects of global change in West African waters.</title>
        <authorList>
            <person name="Mateo J.L."/>
            <person name="Blanco-Fernandez C."/>
            <person name="Garcia-Vazquez E."/>
            <person name="Machado-Schiaffino G."/>
        </authorList>
    </citation>
    <scope>NUCLEOTIDE SEQUENCE</scope>
    <source>
        <strain evidence="7">C29</strain>
        <tissue evidence="7">Fin</tissue>
    </source>
</reference>
<evidence type="ECO:0000313" key="8">
    <source>
        <dbReference type="Proteomes" id="UP001174136"/>
    </source>
</evidence>
<dbReference type="SUPFAM" id="SSF48726">
    <property type="entry name" value="Immunoglobulin"/>
    <property type="match status" value="1"/>
</dbReference>
<evidence type="ECO:0000256" key="5">
    <source>
        <dbReference type="SAM" id="SignalP"/>
    </source>
</evidence>
<evidence type="ECO:0000313" key="7">
    <source>
        <dbReference type="EMBL" id="KAK0156555.1"/>
    </source>
</evidence>
<dbReference type="GO" id="GO:0005615">
    <property type="term" value="C:extracellular space"/>
    <property type="evidence" value="ECO:0007669"/>
    <property type="project" value="TreeGrafter"/>
</dbReference>
<dbReference type="InterPro" id="IPR011162">
    <property type="entry name" value="MHC_I/II-like_Ag-recog"/>
</dbReference>
<evidence type="ECO:0000256" key="3">
    <source>
        <dbReference type="SAM" id="MobiDB-lite"/>
    </source>
</evidence>
<dbReference type="InterPro" id="IPR001039">
    <property type="entry name" value="MHC_I_a_a1/a2"/>
</dbReference>
<feature type="signal peptide" evidence="5">
    <location>
        <begin position="1"/>
        <end position="20"/>
    </location>
</feature>
<dbReference type="AlphaFoldDB" id="A0AA47NE15"/>
<dbReference type="PRINTS" id="PR01638">
    <property type="entry name" value="MHCCLASSI"/>
</dbReference>
<evidence type="ECO:0000256" key="4">
    <source>
        <dbReference type="SAM" id="Phobius"/>
    </source>
</evidence>
<dbReference type="Gene3D" id="3.30.500.10">
    <property type="entry name" value="MHC class I-like antigen recognition-like"/>
    <property type="match status" value="1"/>
</dbReference>
<dbReference type="PANTHER" id="PTHR16675:SF237">
    <property type="entry name" value="MHC CLASS I ANTIGEN TRANSCRIPT VARIANT 1-RELATED"/>
    <property type="match status" value="1"/>
</dbReference>
<feature type="compositionally biased region" description="Low complexity" evidence="3">
    <location>
        <begin position="340"/>
        <end position="350"/>
    </location>
</feature>
<sequence length="378" mass="43263">MEMKALIGLLLLVGCHGVSSVIHSLKFFYTASSGVSNFPEFVYVAMVDELQIHYYDSNSQKVEVKQSWMDQFPREELERDTRILQGEQQDYKVSIENLKRRFNQTGGVHMVQRMSGCEWDDEDDTTDGYQQFGYDGEDFIVLDLKNLRWIAPTPQAVITKLRWDQNRGYLQYQKNYYTKECVDWLKKFLTYGKSTLQRTERPEVSLLQRRPSSPVVCHATGFYPDRVVVFWRRDGEELYEHVDHGEVLPNPDGTFQVSVDLDLAEVPREDWRRYECVVQLKGIEDISTRLDPALVRTNWGRGGGNDITTPIIIIIIIAVLAAAAAAAVGVFVYKKRSGSHSSSGNSEEQSPAPEAQPLNTDSFRVRLSPSLLVLQKFF</sequence>
<dbReference type="GO" id="GO:0009897">
    <property type="term" value="C:external side of plasma membrane"/>
    <property type="evidence" value="ECO:0007669"/>
    <property type="project" value="TreeGrafter"/>
</dbReference>
<feature type="region of interest" description="Disordered" evidence="3">
    <location>
        <begin position="340"/>
        <end position="359"/>
    </location>
</feature>
<keyword evidence="5" id="KW-0732">Signal</keyword>
<accession>A0AA47NE15</accession>
<feature type="chain" id="PRO_5041212462" evidence="5">
    <location>
        <begin position="21"/>
        <end position="378"/>
    </location>
</feature>
<dbReference type="Pfam" id="PF00129">
    <property type="entry name" value="MHC_I"/>
    <property type="match status" value="1"/>
</dbReference>
<organism evidence="7 8">
    <name type="scientific">Merluccius polli</name>
    <name type="common">Benguela hake</name>
    <name type="synonym">Merluccius cadenati</name>
    <dbReference type="NCBI Taxonomy" id="89951"/>
    <lineage>
        <taxon>Eukaryota</taxon>
        <taxon>Metazoa</taxon>
        <taxon>Chordata</taxon>
        <taxon>Craniata</taxon>
        <taxon>Vertebrata</taxon>
        <taxon>Euteleostomi</taxon>
        <taxon>Actinopterygii</taxon>
        <taxon>Neopterygii</taxon>
        <taxon>Teleostei</taxon>
        <taxon>Neoteleostei</taxon>
        <taxon>Acanthomorphata</taxon>
        <taxon>Zeiogadaria</taxon>
        <taxon>Gadariae</taxon>
        <taxon>Gadiformes</taxon>
        <taxon>Gadoidei</taxon>
        <taxon>Merlucciidae</taxon>
        <taxon>Merluccius</taxon>
    </lineage>
</organism>
<dbReference type="Gene3D" id="2.60.40.10">
    <property type="entry name" value="Immunoglobulins"/>
    <property type="match status" value="1"/>
</dbReference>
<dbReference type="EMBL" id="JAOPHQ010000003">
    <property type="protein sequence ID" value="KAK0156555.1"/>
    <property type="molecule type" value="Genomic_DNA"/>
</dbReference>
<dbReference type="InterPro" id="IPR050208">
    <property type="entry name" value="MHC_class-I_related"/>
</dbReference>
<comment type="caution">
    <text evidence="7">The sequence shown here is derived from an EMBL/GenBank/DDBJ whole genome shotgun (WGS) entry which is preliminary data.</text>
</comment>
<dbReference type="InterPro" id="IPR013783">
    <property type="entry name" value="Ig-like_fold"/>
</dbReference>
<evidence type="ECO:0000256" key="1">
    <source>
        <dbReference type="ARBA" id="ARBA00023180"/>
    </source>
</evidence>
<dbReference type="SUPFAM" id="SSF54452">
    <property type="entry name" value="MHC antigen-recognition domain"/>
    <property type="match status" value="1"/>
</dbReference>
<gene>
    <name evidence="7" type="primary">Mr1_0</name>
    <name evidence="7" type="ORF">N1851_000173</name>
</gene>
<dbReference type="GO" id="GO:0006955">
    <property type="term" value="P:immune response"/>
    <property type="evidence" value="ECO:0007669"/>
    <property type="project" value="TreeGrafter"/>
</dbReference>
<dbReference type="InterPro" id="IPR003597">
    <property type="entry name" value="Ig_C1-set"/>
</dbReference>
<keyword evidence="4" id="KW-0472">Membrane</keyword>
<dbReference type="InterPro" id="IPR037055">
    <property type="entry name" value="MHC_I-like_Ag-recog_sf"/>
</dbReference>
<name>A0AA47NE15_MERPO</name>
<dbReference type="InterPro" id="IPR036179">
    <property type="entry name" value="Ig-like_dom_sf"/>
</dbReference>
<evidence type="ECO:0000256" key="2">
    <source>
        <dbReference type="RuleBase" id="RU004439"/>
    </source>
</evidence>
<keyword evidence="8" id="KW-1185">Reference proteome</keyword>
<dbReference type="PANTHER" id="PTHR16675">
    <property type="entry name" value="MHC CLASS I-RELATED"/>
    <property type="match status" value="1"/>
</dbReference>
<keyword evidence="4" id="KW-0812">Transmembrane</keyword>
<proteinExistence type="inferred from homology"/>
<dbReference type="Proteomes" id="UP001174136">
    <property type="component" value="Unassembled WGS sequence"/>
</dbReference>
<dbReference type="InterPro" id="IPR007110">
    <property type="entry name" value="Ig-like_dom"/>
</dbReference>
<dbReference type="Pfam" id="PF07654">
    <property type="entry name" value="C1-set"/>
    <property type="match status" value="1"/>
</dbReference>
<dbReference type="PROSITE" id="PS50835">
    <property type="entry name" value="IG_LIKE"/>
    <property type="match status" value="1"/>
</dbReference>
<feature type="transmembrane region" description="Helical" evidence="4">
    <location>
        <begin position="311"/>
        <end position="333"/>
    </location>
</feature>
<dbReference type="FunFam" id="3.30.500.10:FF:000001">
    <property type="entry name" value="H-2 class I histocompatibility antigen, alpha chain"/>
    <property type="match status" value="1"/>
</dbReference>
<evidence type="ECO:0000259" key="6">
    <source>
        <dbReference type="PROSITE" id="PS50835"/>
    </source>
</evidence>
<dbReference type="SMART" id="SM00407">
    <property type="entry name" value="IGc1"/>
    <property type="match status" value="1"/>
</dbReference>
<dbReference type="InterPro" id="IPR011161">
    <property type="entry name" value="MHC_I-like_Ag-recog"/>
</dbReference>
<protein>
    <submittedName>
        <fullName evidence="7">Major histocompatibility complex class I-related gene protein</fullName>
    </submittedName>
</protein>
<feature type="domain" description="Ig-like" evidence="6">
    <location>
        <begin position="202"/>
        <end position="287"/>
    </location>
</feature>
<comment type="similarity">
    <text evidence="2">Belongs to the MHC class I family.</text>
</comment>
<dbReference type="PROSITE" id="PS51257">
    <property type="entry name" value="PROKAR_LIPOPROTEIN"/>
    <property type="match status" value="1"/>
</dbReference>